<dbReference type="RefSeq" id="WP_272135426.1">
    <property type="nucleotide sequence ID" value="NZ_JAQLOI010000001.1"/>
</dbReference>
<proteinExistence type="predicted"/>
<keyword evidence="2" id="KW-1185">Reference proteome</keyword>
<dbReference type="EMBL" id="JAQLOI010000001">
    <property type="protein sequence ID" value="MDB1123786.1"/>
    <property type="molecule type" value="Genomic_DNA"/>
</dbReference>
<accession>A0ABT4YRF1</accession>
<comment type="caution">
    <text evidence="1">The sequence shown here is derived from an EMBL/GenBank/DDBJ whole genome shotgun (WGS) entry which is preliminary data.</text>
</comment>
<gene>
    <name evidence="1" type="ORF">PGX00_09005</name>
</gene>
<evidence type="ECO:0000313" key="2">
    <source>
        <dbReference type="Proteomes" id="UP001210678"/>
    </source>
</evidence>
<reference evidence="1 2" key="1">
    <citation type="submission" date="2023-01" db="EMBL/GenBank/DDBJ databases">
        <title>Vibrio sp. KJ40-1 sp.nov, isolated from marine algae.</title>
        <authorList>
            <person name="Butt M."/>
            <person name="Kim J.M.J."/>
            <person name="Jeon C.O.C."/>
        </authorList>
    </citation>
    <scope>NUCLEOTIDE SEQUENCE [LARGE SCALE GENOMIC DNA]</scope>
    <source>
        <strain evidence="1 2">KJ40-1</strain>
    </source>
</reference>
<sequence length="63" mass="6988">MDYEPHANSTLSSSSYPTGTYICTTCNMTVDVHSDNQKPPVCPCCEQPVFVTAEEDSFLRELP</sequence>
<organism evidence="1 2">
    <name type="scientific">Vibrio algarum</name>
    <dbReference type="NCBI Taxonomy" id="3020714"/>
    <lineage>
        <taxon>Bacteria</taxon>
        <taxon>Pseudomonadati</taxon>
        <taxon>Pseudomonadota</taxon>
        <taxon>Gammaproteobacteria</taxon>
        <taxon>Vibrionales</taxon>
        <taxon>Vibrionaceae</taxon>
        <taxon>Vibrio</taxon>
    </lineage>
</organism>
<dbReference type="Proteomes" id="UP001210678">
    <property type="component" value="Unassembled WGS sequence"/>
</dbReference>
<evidence type="ECO:0000313" key="1">
    <source>
        <dbReference type="EMBL" id="MDB1123786.1"/>
    </source>
</evidence>
<name>A0ABT4YRF1_9VIBR</name>
<protein>
    <submittedName>
        <fullName evidence="1">Uncharacterized protein</fullName>
    </submittedName>
</protein>